<sequence length="131" mass="14514">MLCNPPPSVVPRGWGEGRHLVNTKLLITAHCVVLWVTVLHDHASVRRPSLPCARSPPRPPPSEALSPTRAEQRASVHRHPKRSPAKPPTKRAKPPPKSAAHSIPVESGGHVQEFKVKWSKTKKFYTEAVKE</sequence>
<gene>
    <name evidence="2" type="ORF">EGYM00163_LOCUS44589</name>
</gene>
<evidence type="ECO:0000256" key="1">
    <source>
        <dbReference type="SAM" id="MobiDB-lite"/>
    </source>
</evidence>
<organism evidence="2">
    <name type="scientific">Eutreptiella gymnastica</name>
    <dbReference type="NCBI Taxonomy" id="73025"/>
    <lineage>
        <taxon>Eukaryota</taxon>
        <taxon>Discoba</taxon>
        <taxon>Euglenozoa</taxon>
        <taxon>Euglenida</taxon>
        <taxon>Spirocuta</taxon>
        <taxon>Euglenophyceae</taxon>
        <taxon>Eutreptiales</taxon>
        <taxon>Eutreptiaceae</taxon>
        <taxon>Eutreptiella</taxon>
    </lineage>
</organism>
<dbReference type="EMBL" id="HBJA01129839">
    <property type="protein sequence ID" value="CAE0833297.1"/>
    <property type="molecule type" value="Transcribed_RNA"/>
</dbReference>
<name>A0A7S4GD82_9EUGL</name>
<feature type="compositionally biased region" description="Basic residues" evidence="1">
    <location>
        <begin position="75"/>
        <end position="94"/>
    </location>
</feature>
<protein>
    <submittedName>
        <fullName evidence="2">Uncharacterized protein</fullName>
    </submittedName>
</protein>
<dbReference type="AlphaFoldDB" id="A0A7S4GD82"/>
<evidence type="ECO:0000313" key="2">
    <source>
        <dbReference type="EMBL" id="CAE0833297.1"/>
    </source>
</evidence>
<accession>A0A7S4GD82</accession>
<reference evidence="2" key="1">
    <citation type="submission" date="2021-01" db="EMBL/GenBank/DDBJ databases">
        <authorList>
            <person name="Corre E."/>
            <person name="Pelletier E."/>
            <person name="Niang G."/>
            <person name="Scheremetjew M."/>
            <person name="Finn R."/>
            <person name="Kale V."/>
            <person name="Holt S."/>
            <person name="Cochrane G."/>
            <person name="Meng A."/>
            <person name="Brown T."/>
            <person name="Cohen L."/>
        </authorList>
    </citation>
    <scope>NUCLEOTIDE SEQUENCE</scope>
    <source>
        <strain evidence="2">CCMP1594</strain>
    </source>
</reference>
<feature type="region of interest" description="Disordered" evidence="1">
    <location>
        <begin position="47"/>
        <end position="109"/>
    </location>
</feature>
<proteinExistence type="predicted"/>